<proteinExistence type="predicted"/>
<keyword evidence="2" id="KW-1185">Reference proteome</keyword>
<dbReference type="Proteomes" id="UP001596230">
    <property type="component" value="Unassembled WGS sequence"/>
</dbReference>
<dbReference type="RefSeq" id="WP_385946321.1">
    <property type="nucleotide sequence ID" value="NZ_JBHSUB010000004.1"/>
</dbReference>
<name>A0ABW1VU68_9GAMM</name>
<organism evidence="1 2">
    <name type="scientific">Tatumella terrea</name>
    <dbReference type="NCBI Taxonomy" id="419007"/>
    <lineage>
        <taxon>Bacteria</taxon>
        <taxon>Pseudomonadati</taxon>
        <taxon>Pseudomonadota</taxon>
        <taxon>Gammaproteobacteria</taxon>
        <taxon>Enterobacterales</taxon>
        <taxon>Erwiniaceae</taxon>
        <taxon>Tatumella</taxon>
    </lineage>
</organism>
<reference evidence="2" key="1">
    <citation type="journal article" date="2019" name="Int. J. Syst. Evol. Microbiol.">
        <title>The Global Catalogue of Microorganisms (GCM) 10K type strain sequencing project: providing services to taxonomists for standard genome sequencing and annotation.</title>
        <authorList>
            <consortium name="The Broad Institute Genomics Platform"/>
            <consortium name="The Broad Institute Genome Sequencing Center for Infectious Disease"/>
            <person name="Wu L."/>
            <person name="Ma J."/>
        </authorList>
    </citation>
    <scope>NUCLEOTIDE SEQUENCE [LARGE SCALE GENOMIC DNA]</scope>
    <source>
        <strain evidence="2">CGMCC 1.18518</strain>
    </source>
</reference>
<protein>
    <submittedName>
        <fullName evidence="1">Tail fiber assembly protein</fullName>
    </submittedName>
</protein>
<comment type="caution">
    <text evidence="1">The sequence shown here is derived from an EMBL/GenBank/DDBJ whole genome shotgun (WGS) entry which is preliminary data.</text>
</comment>
<gene>
    <name evidence="1" type="ORF">ACFP9W_03160</name>
</gene>
<evidence type="ECO:0000313" key="2">
    <source>
        <dbReference type="Proteomes" id="UP001596230"/>
    </source>
</evidence>
<dbReference type="EMBL" id="JBHSUB010000004">
    <property type="protein sequence ID" value="MFC6377104.1"/>
    <property type="molecule type" value="Genomic_DNA"/>
</dbReference>
<evidence type="ECO:0000313" key="1">
    <source>
        <dbReference type="EMBL" id="MFC6377104.1"/>
    </source>
</evidence>
<accession>A0ABW1VU68</accession>
<dbReference type="Pfam" id="PF02413">
    <property type="entry name" value="Caudo_TAP"/>
    <property type="match status" value="1"/>
</dbReference>
<dbReference type="InterPro" id="IPR003458">
    <property type="entry name" value="Phage_T4_Gp38_tail_assem"/>
</dbReference>
<sequence length="60" mass="6845">MTPGCLLKPWRFTKVDKTSLTAWMKYIQATDLSNAPDISWPVNLPEGRTRNILASCLYKC</sequence>